<sequence length="102" mass="10819">MNHTRIAAEVLRFRLGTLDKGIGVPFDLDEAAEIVVACGDPGADQALRVVGETWRAAGLPPTAIDHQWSAGDIARMRNVGGATLLDAIDELVAGLARCRSRV</sequence>
<dbReference type="EMBL" id="UINC01001470">
    <property type="protein sequence ID" value="SUZ81477.1"/>
    <property type="molecule type" value="Genomic_DNA"/>
</dbReference>
<gene>
    <name evidence="1" type="ORF">METZ01_LOCUS34331</name>
</gene>
<name>A0A381QUL7_9ZZZZ</name>
<protein>
    <submittedName>
        <fullName evidence="1">Uncharacterized protein</fullName>
    </submittedName>
</protein>
<dbReference type="AlphaFoldDB" id="A0A381QUL7"/>
<accession>A0A381QUL7</accession>
<proteinExistence type="predicted"/>
<reference evidence="1" key="1">
    <citation type="submission" date="2018-05" db="EMBL/GenBank/DDBJ databases">
        <authorList>
            <person name="Lanie J.A."/>
            <person name="Ng W.-L."/>
            <person name="Kazmierczak K.M."/>
            <person name="Andrzejewski T.M."/>
            <person name="Davidsen T.M."/>
            <person name="Wayne K.J."/>
            <person name="Tettelin H."/>
            <person name="Glass J.I."/>
            <person name="Rusch D."/>
            <person name="Podicherti R."/>
            <person name="Tsui H.-C.T."/>
            <person name="Winkler M.E."/>
        </authorList>
    </citation>
    <scope>NUCLEOTIDE SEQUENCE</scope>
</reference>
<evidence type="ECO:0000313" key="1">
    <source>
        <dbReference type="EMBL" id="SUZ81477.1"/>
    </source>
</evidence>
<organism evidence="1">
    <name type="scientific">marine metagenome</name>
    <dbReference type="NCBI Taxonomy" id="408172"/>
    <lineage>
        <taxon>unclassified sequences</taxon>
        <taxon>metagenomes</taxon>
        <taxon>ecological metagenomes</taxon>
    </lineage>
</organism>